<feature type="compositionally biased region" description="Low complexity" evidence="1">
    <location>
        <begin position="516"/>
        <end position="527"/>
    </location>
</feature>
<evidence type="ECO:0000313" key="4">
    <source>
        <dbReference type="Proteomes" id="UP000494108"/>
    </source>
</evidence>
<evidence type="ECO:0000259" key="2">
    <source>
        <dbReference type="Pfam" id="PF21722"/>
    </source>
</evidence>
<dbReference type="Pfam" id="PF21722">
    <property type="entry name" value="Gly_rich_2"/>
    <property type="match status" value="1"/>
</dbReference>
<dbReference type="EMBL" id="CADIJX010000002">
    <property type="protein sequence ID" value="CAB3635727.1"/>
    <property type="molecule type" value="Genomic_DNA"/>
</dbReference>
<dbReference type="CDD" id="cd19958">
    <property type="entry name" value="pyocin_knob"/>
    <property type="match status" value="1"/>
</dbReference>
<dbReference type="Proteomes" id="UP000494108">
    <property type="component" value="Unassembled WGS sequence"/>
</dbReference>
<accession>A0A6S6YQ39</accession>
<evidence type="ECO:0000313" key="3">
    <source>
        <dbReference type="EMBL" id="CAB3635727.1"/>
    </source>
</evidence>
<gene>
    <name evidence="3" type="ORF">LMG3431_01554</name>
</gene>
<feature type="region of interest" description="Disordered" evidence="1">
    <location>
        <begin position="509"/>
        <end position="539"/>
    </location>
</feature>
<proteinExistence type="predicted"/>
<dbReference type="InterPro" id="IPR049304">
    <property type="entry name" value="Gly_rich_dom"/>
</dbReference>
<sequence>MADPTFFDLFKSTWAQNGLTEGITDLQYKTGWSFIGSVPPSVEQFNKVQQTTDERLVWLYKQLDGLAAVTGRPLAANGFDALSYAQQNLNATNLKSGTVPVARLSGTASTLTAGAAQKLATARTIATTGDATGSGSFDGSANLSLGLTLSASGVTAGNYGNANAVPTFTVDAKGRVSAAGEVAVGNAASATKLATARSFAITGGATAAAATFDGSANVAFNVTGLDVSKANAGTLPVARGGTGLATVAAGTYLTGAGTGALVSRTSAQVLEDIQAFPKAGGEISGPVLLGTGAVIGAQYGSNASSGRTAHVLLPDGGGFSSHLASVTGAMKITLPPVAIGPNTMLRLRVDMFEYLPDMPPVSVLLHGYVQTSKVWSRCGATIVAGVPAADIPVRFGSDAAGNLCIWLGETGKVWQYPTVTIAEVQAKYNASGATVAAWGIGWKVEPVTAFETVSLTLPSGSLSFARSDVNNVAGLQDALVLKANAGVTLTAGNGLSGGGTLGANRTFTLGTPTRLSSTSTNAVTTTSHTHELDTQTGPNDATVGRLLTVGNAFGLGADNPLGTVDLDTVLTPGNYGQSQNANASVARHYPISRAGTLAVGMAGAQITTQLYIVYDTGEMFSRARYNAIWTEWAYHPGVSRFPTATEEGPGIAKRSSDALALALVDDTTFITPKKLSAVLSMTRGMQTFSTAGLFKWDRPAWVKWAFVRVWAAGGGGARYSIAPGPSGGGQGGYWEGLFDVSAVASVGITVGAGGVGAAADGGSGGAGGASSFGAYCSAMGGSGGSINSSAAVGGTSTGTSGIGWTGGFGSVPVRDVFGTGILGGAGGGFWSPYGGSGVHTAGQPGMGGAGRTVTSAASGASGLVIVEW</sequence>
<evidence type="ECO:0000256" key="1">
    <source>
        <dbReference type="SAM" id="MobiDB-lite"/>
    </source>
</evidence>
<keyword evidence="4" id="KW-1185">Reference proteome</keyword>
<organism evidence="3 4">
    <name type="scientific">Achromobacter pestifer</name>
    <dbReference type="NCBI Taxonomy" id="1353889"/>
    <lineage>
        <taxon>Bacteria</taxon>
        <taxon>Pseudomonadati</taxon>
        <taxon>Pseudomonadota</taxon>
        <taxon>Betaproteobacteria</taxon>
        <taxon>Burkholderiales</taxon>
        <taxon>Alcaligenaceae</taxon>
        <taxon>Achromobacter</taxon>
    </lineage>
</organism>
<protein>
    <recommendedName>
        <fullName evidence="2">Glycine-rich domain-containing protein</fullName>
    </recommendedName>
</protein>
<reference evidence="3 4" key="1">
    <citation type="submission" date="2020-04" db="EMBL/GenBank/DDBJ databases">
        <authorList>
            <person name="De Canck E."/>
        </authorList>
    </citation>
    <scope>NUCLEOTIDE SEQUENCE [LARGE SCALE GENOMIC DNA]</scope>
    <source>
        <strain evidence="3 4">LMG 3431</strain>
    </source>
</reference>
<name>A0A6S6YQ39_9BURK</name>
<dbReference type="AlphaFoldDB" id="A0A6S6YQ39"/>
<dbReference type="RefSeq" id="WP_175173896.1">
    <property type="nucleotide sequence ID" value="NZ_CADIJX010000002.1"/>
</dbReference>
<feature type="domain" description="Glycine-rich" evidence="2">
    <location>
        <begin position="690"/>
        <end position="866"/>
    </location>
</feature>